<keyword evidence="6" id="KW-0269">Exonuclease</keyword>
<organism evidence="6 7">
    <name type="scientific">Actinopolymorpha rutila</name>
    <dbReference type="NCBI Taxonomy" id="446787"/>
    <lineage>
        <taxon>Bacteria</taxon>
        <taxon>Bacillati</taxon>
        <taxon>Actinomycetota</taxon>
        <taxon>Actinomycetes</taxon>
        <taxon>Propionibacteriales</taxon>
        <taxon>Actinopolymorphaceae</taxon>
        <taxon>Actinopolymorpha</taxon>
    </lineage>
</organism>
<keyword evidence="7" id="KW-1185">Reference proteome</keyword>
<dbReference type="InterPro" id="IPR038729">
    <property type="entry name" value="Rad50/SbcC_AAA"/>
</dbReference>
<evidence type="ECO:0000259" key="5">
    <source>
        <dbReference type="Pfam" id="PF13476"/>
    </source>
</evidence>
<dbReference type="RefSeq" id="WP_179785735.1">
    <property type="nucleotide sequence ID" value="NZ_BAAARR010000034.1"/>
</dbReference>
<evidence type="ECO:0000256" key="2">
    <source>
        <dbReference type="ARBA" id="ARBA00011322"/>
    </source>
</evidence>
<evidence type="ECO:0000256" key="1">
    <source>
        <dbReference type="ARBA" id="ARBA00006930"/>
    </source>
</evidence>
<dbReference type="Pfam" id="PF13476">
    <property type="entry name" value="AAA_23"/>
    <property type="match status" value="1"/>
</dbReference>
<comment type="subunit">
    <text evidence="2">Heterodimer of SbcC and SbcD.</text>
</comment>
<evidence type="ECO:0000313" key="6">
    <source>
        <dbReference type="EMBL" id="NYH87715.1"/>
    </source>
</evidence>
<dbReference type="Gene3D" id="3.40.50.300">
    <property type="entry name" value="P-loop containing nucleotide triphosphate hydrolases"/>
    <property type="match status" value="2"/>
</dbReference>
<dbReference type="InterPro" id="IPR027417">
    <property type="entry name" value="P-loop_NTPase"/>
</dbReference>
<dbReference type="GO" id="GO:0016887">
    <property type="term" value="F:ATP hydrolysis activity"/>
    <property type="evidence" value="ECO:0007669"/>
    <property type="project" value="InterPro"/>
</dbReference>
<dbReference type="EMBL" id="JACBZH010000001">
    <property type="protein sequence ID" value="NYH87715.1"/>
    <property type="molecule type" value="Genomic_DNA"/>
</dbReference>
<feature type="domain" description="Rad50/SbcC-type AAA" evidence="5">
    <location>
        <begin position="86"/>
        <end position="142"/>
    </location>
</feature>
<gene>
    <name evidence="6" type="ORF">F4554_000353</name>
</gene>
<accession>A0A852Z669</accession>
<comment type="caution">
    <text evidence="6">The sequence shown here is derived from an EMBL/GenBank/DDBJ whole genome shotgun (WGS) entry which is preliminary data.</text>
</comment>
<dbReference type="PANTHER" id="PTHR32114">
    <property type="entry name" value="ABC TRANSPORTER ABCH.3"/>
    <property type="match status" value="1"/>
</dbReference>
<dbReference type="SUPFAM" id="SSF52540">
    <property type="entry name" value="P-loop containing nucleoside triphosphate hydrolases"/>
    <property type="match status" value="1"/>
</dbReference>
<dbReference type="AlphaFoldDB" id="A0A852Z669"/>
<reference evidence="6 7" key="1">
    <citation type="submission" date="2020-07" db="EMBL/GenBank/DDBJ databases">
        <title>Sequencing the genomes of 1000 actinobacteria strains.</title>
        <authorList>
            <person name="Klenk H.-P."/>
        </authorList>
    </citation>
    <scope>NUCLEOTIDE SEQUENCE [LARGE SCALE GENOMIC DNA]</scope>
    <source>
        <strain evidence="6 7">DSM 18448</strain>
    </source>
</reference>
<dbReference type="PANTHER" id="PTHR32114:SF2">
    <property type="entry name" value="ABC TRANSPORTER ABCH.3"/>
    <property type="match status" value="1"/>
</dbReference>
<comment type="similarity">
    <text evidence="1">Belongs to the SMC family. SbcC subfamily.</text>
</comment>
<proteinExistence type="inferred from homology"/>
<keyword evidence="4" id="KW-0175">Coiled coil</keyword>
<protein>
    <recommendedName>
        <fullName evidence="3">Nuclease SbcCD subunit C</fullName>
    </recommendedName>
</protein>
<keyword evidence="6" id="KW-0378">Hydrolase</keyword>
<dbReference type="GO" id="GO:0004527">
    <property type="term" value="F:exonuclease activity"/>
    <property type="evidence" value="ECO:0007669"/>
    <property type="project" value="UniProtKB-KW"/>
</dbReference>
<evidence type="ECO:0000256" key="4">
    <source>
        <dbReference type="SAM" id="Coils"/>
    </source>
</evidence>
<evidence type="ECO:0000256" key="3">
    <source>
        <dbReference type="ARBA" id="ARBA00013368"/>
    </source>
</evidence>
<dbReference type="Proteomes" id="UP000579605">
    <property type="component" value="Unassembled WGS sequence"/>
</dbReference>
<evidence type="ECO:0000313" key="7">
    <source>
        <dbReference type="Proteomes" id="UP000579605"/>
    </source>
</evidence>
<sequence length="827" mass="90211">MCDANEQTAGEAGPNDKHLIDAVLDLAAKDTNLSDEAELVVLAAMQDDQSLAAALGGDYPTRPQPRPETLSSEQAVAEPVGAFIQSIRVKSFRGIGPEAELKLTPAPGLTVVAGRNGSGKSSFAEAFEVALTGTSYRWSHSARAFQVHWRNLHAGDPRHIRVDLAEEGVGTTTVGVDWEGEADFDACSTWVQRKGQPREAGVSSLGWDRALELYRPILSYEELGGLLEARPSDLYDALAVLLGLERVTDAQQRLAAAVKRLQPSKSFRDESADLKRLLADATDERARQAYAQLRKHRPDLDSLQALATGTSGPVNSDVSALQALTRIHVPSREEVVNAARDLRVAAEDLSAAEGTAEAVAERRTTLLREALKLHGDHGDGSCPVCGEGTLDAAWRTRVEEELTREDERLREQRERRRRLDAARTAVEELIRGVEAPSYQGQTSLEALDAAHAAVQLWARPTAEDATRAAHLVETYDGLSSAIAALRSEAVVAVTAQQDAWAPLAGRLARWVTEARELRQSEPTLKLAKSALDFVKSNATDLRNQALEPLAGKARSIWGALKQESNVDLGSIQLDGSSTRRHVKVLAEVDGVEAGALGVMSQGELHALALALFLPRATADASPFRFIVLDDPIQAMDPEKVDGFTRVLAKLAEDRQVIVLSHDDRLPEAVRRTVKGARILEVCRQADSVVQVASCEDPAKRYLNDAFALTRDLKVPNDVQTRVLPGLCRMAVEAVARDVYMTRRYAAGKSRADTEAAWQAAVTPYQRIALAVPHDHEADLHRWFDVKQYRRSAWRVVTRGVHGGVHHVPRGMVEDVKRLVEDIRSGAA</sequence>
<name>A0A852Z669_9ACTN</name>
<dbReference type="GO" id="GO:0006302">
    <property type="term" value="P:double-strand break repair"/>
    <property type="evidence" value="ECO:0007669"/>
    <property type="project" value="InterPro"/>
</dbReference>
<feature type="coiled-coil region" evidence="4">
    <location>
        <begin position="395"/>
        <end position="422"/>
    </location>
</feature>
<keyword evidence="6" id="KW-0540">Nuclease</keyword>